<evidence type="ECO:0000256" key="8">
    <source>
        <dbReference type="ARBA" id="ARBA00023027"/>
    </source>
</evidence>
<keyword evidence="3" id="KW-0479">Metal-binding</keyword>
<evidence type="ECO:0000256" key="1">
    <source>
        <dbReference type="ARBA" id="ARBA00008751"/>
    </source>
</evidence>
<evidence type="ECO:0000313" key="10">
    <source>
        <dbReference type="EMBL" id="GAA1545335.1"/>
    </source>
</evidence>
<evidence type="ECO:0000256" key="7">
    <source>
        <dbReference type="ARBA" id="ARBA00023014"/>
    </source>
</evidence>
<dbReference type="InterPro" id="IPR036922">
    <property type="entry name" value="Rieske_2Fe-2S_sf"/>
</dbReference>
<keyword evidence="4 10" id="KW-0223">Dioxygenase</keyword>
<dbReference type="Gene3D" id="2.102.10.10">
    <property type="entry name" value="Rieske [2Fe-2S] iron-sulphur domain"/>
    <property type="match status" value="1"/>
</dbReference>
<dbReference type="InterPro" id="IPR001663">
    <property type="entry name" value="Rng_hydr_dOase-A"/>
</dbReference>
<accession>A0ABN2BQK7</accession>
<dbReference type="PROSITE" id="PS00570">
    <property type="entry name" value="RING_HYDROXYL_ALPHA"/>
    <property type="match status" value="1"/>
</dbReference>
<dbReference type="CDD" id="cd08879">
    <property type="entry name" value="RHO_alpha_C_AntDO-like"/>
    <property type="match status" value="1"/>
</dbReference>
<dbReference type="CDD" id="cd03469">
    <property type="entry name" value="Rieske_RO_Alpha_N"/>
    <property type="match status" value="1"/>
</dbReference>
<dbReference type="Pfam" id="PF00355">
    <property type="entry name" value="Rieske"/>
    <property type="match status" value="1"/>
</dbReference>
<feature type="domain" description="Rieske" evidence="9">
    <location>
        <begin position="39"/>
        <end position="122"/>
    </location>
</feature>
<keyword evidence="2" id="KW-0001">2Fe-2S</keyword>
<keyword evidence="5" id="KW-0560">Oxidoreductase</keyword>
<reference evidence="10 11" key="1">
    <citation type="journal article" date="2019" name="Int. J. Syst. Evol. Microbiol.">
        <title>The Global Catalogue of Microorganisms (GCM) 10K type strain sequencing project: providing services to taxonomists for standard genome sequencing and annotation.</title>
        <authorList>
            <consortium name="The Broad Institute Genomics Platform"/>
            <consortium name="The Broad Institute Genome Sequencing Center for Infectious Disease"/>
            <person name="Wu L."/>
            <person name="Ma J."/>
        </authorList>
    </citation>
    <scope>NUCLEOTIDE SEQUENCE [LARGE SCALE GENOMIC DNA]</scope>
    <source>
        <strain evidence="10 11">JCM 14942</strain>
    </source>
</reference>
<dbReference type="Pfam" id="PF00848">
    <property type="entry name" value="Ring_hydroxyl_A"/>
    <property type="match status" value="1"/>
</dbReference>
<dbReference type="PROSITE" id="PS51296">
    <property type="entry name" value="RIESKE"/>
    <property type="match status" value="1"/>
</dbReference>
<evidence type="ECO:0000256" key="5">
    <source>
        <dbReference type="ARBA" id="ARBA00023002"/>
    </source>
</evidence>
<dbReference type="SUPFAM" id="SSF55961">
    <property type="entry name" value="Bet v1-like"/>
    <property type="match status" value="1"/>
</dbReference>
<dbReference type="Gene3D" id="3.90.380.10">
    <property type="entry name" value="Naphthalene 1,2-dioxygenase Alpha Subunit, Chain A, domain 1"/>
    <property type="match status" value="1"/>
</dbReference>
<evidence type="ECO:0000259" key="9">
    <source>
        <dbReference type="PROSITE" id="PS51296"/>
    </source>
</evidence>
<dbReference type="InterPro" id="IPR015881">
    <property type="entry name" value="ARHD_Rieske_2Fe_2S"/>
</dbReference>
<evidence type="ECO:0000313" key="11">
    <source>
        <dbReference type="Proteomes" id="UP001500842"/>
    </source>
</evidence>
<dbReference type="PRINTS" id="PR00090">
    <property type="entry name" value="RNGDIOXGNASE"/>
</dbReference>
<evidence type="ECO:0000256" key="3">
    <source>
        <dbReference type="ARBA" id="ARBA00022723"/>
    </source>
</evidence>
<keyword evidence="8" id="KW-0520">NAD</keyword>
<proteinExistence type="inferred from homology"/>
<organism evidence="10 11">
    <name type="scientific">Nocardioides humi</name>
    <dbReference type="NCBI Taxonomy" id="449461"/>
    <lineage>
        <taxon>Bacteria</taxon>
        <taxon>Bacillati</taxon>
        <taxon>Actinomycetota</taxon>
        <taxon>Actinomycetes</taxon>
        <taxon>Propionibacteriales</taxon>
        <taxon>Nocardioidaceae</taxon>
        <taxon>Nocardioides</taxon>
    </lineage>
</organism>
<keyword evidence="7" id="KW-0411">Iron-sulfur</keyword>
<evidence type="ECO:0000256" key="4">
    <source>
        <dbReference type="ARBA" id="ARBA00022964"/>
    </source>
</evidence>
<sequence length="427" mass="48260">MSRYVIDDRSTPRFRVHRSTMVDPEVFAQEQAKIFESAWVYVGHESEVPARNDYRTRTVAGRPVILVRDQKEQVRVFLNSCPHRGTLLCRSDAGNERFLKCFYHSWTFDTSGRLRAIPDDESYGPDFDREHLGLATPPRLDSYRGFVFVSFAAEGPDLRSYLGRARHHLDVICDQALDGLEVLDGSHRYSMRANWKLLVENSFDGYHAISTHQRYVEMMKAGGKEFRGAGIGESWGQDLGGGHGLIQGRGPAFGRPLDAAAQAEHDEVVARVREVHGDRTDEIFYGGRNLVIFPNLVVIDLVSALIVRTMQPVAPDFTEITSWELVPRNEAAHLRTARLDNFLTFWGPGGLATPDDVEALESCQRGFAGHRELPWSDISRGMRRDLPGSADEVQMRGFWRRWNQLLTGEEPLPEPHRQPTAFASNVG</sequence>
<name>A0ABN2BQK7_9ACTN</name>
<dbReference type="InterPro" id="IPR017941">
    <property type="entry name" value="Rieske_2Fe-2S"/>
</dbReference>
<dbReference type="PANTHER" id="PTHR43756">
    <property type="entry name" value="CHOLINE MONOOXYGENASE, CHLOROPLASTIC"/>
    <property type="match status" value="1"/>
</dbReference>
<dbReference type="SUPFAM" id="SSF50022">
    <property type="entry name" value="ISP domain"/>
    <property type="match status" value="1"/>
</dbReference>
<dbReference type="PANTHER" id="PTHR43756:SF1">
    <property type="entry name" value="3-PHENYLPROPIONATE_CINNAMIC ACID DIOXYGENASE SUBUNIT ALPHA"/>
    <property type="match status" value="1"/>
</dbReference>
<keyword evidence="11" id="KW-1185">Reference proteome</keyword>
<evidence type="ECO:0000256" key="6">
    <source>
        <dbReference type="ARBA" id="ARBA00023004"/>
    </source>
</evidence>
<dbReference type="GO" id="GO:0051213">
    <property type="term" value="F:dioxygenase activity"/>
    <property type="evidence" value="ECO:0007669"/>
    <property type="project" value="UniProtKB-KW"/>
</dbReference>
<dbReference type="RefSeq" id="WP_344114032.1">
    <property type="nucleotide sequence ID" value="NZ_BAAAOR010000041.1"/>
</dbReference>
<protein>
    <submittedName>
        <fullName evidence="10">Aromatic-ring-hydroxylating dioxygenase subunit alpha</fullName>
    </submittedName>
</protein>
<evidence type="ECO:0000256" key="2">
    <source>
        <dbReference type="ARBA" id="ARBA00022714"/>
    </source>
</evidence>
<comment type="caution">
    <text evidence="10">The sequence shown here is derived from an EMBL/GenBank/DDBJ whole genome shotgun (WGS) entry which is preliminary data.</text>
</comment>
<dbReference type="EMBL" id="BAAAOR010000041">
    <property type="protein sequence ID" value="GAA1545335.1"/>
    <property type="molecule type" value="Genomic_DNA"/>
</dbReference>
<keyword evidence="6" id="KW-0408">Iron</keyword>
<dbReference type="Proteomes" id="UP001500842">
    <property type="component" value="Unassembled WGS sequence"/>
</dbReference>
<gene>
    <name evidence="10" type="ORF">GCM10009788_54670</name>
</gene>
<comment type="similarity">
    <text evidence="1">Belongs to the bacterial ring-hydroxylating dioxygenase alpha subunit family.</text>
</comment>
<dbReference type="InterPro" id="IPR015879">
    <property type="entry name" value="Ring_hydroxy_dOase_asu_C_dom"/>
</dbReference>